<dbReference type="GeneID" id="19255995"/>
<keyword evidence="3" id="KW-1185">Reference proteome</keyword>
<dbReference type="AlphaFoldDB" id="E9EPS4"/>
<feature type="compositionally biased region" description="Polar residues" evidence="1">
    <location>
        <begin position="197"/>
        <end position="209"/>
    </location>
</feature>
<dbReference type="Gene3D" id="4.10.60.10">
    <property type="entry name" value="Zinc finger, CCHC-type"/>
    <property type="match status" value="1"/>
</dbReference>
<dbReference type="KEGG" id="maj:MAA_01709"/>
<reference evidence="2 3" key="2">
    <citation type="journal article" date="2014" name="Proc. Natl. Acad. Sci. U.S.A.">
        <title>Trajectory and genomic determinants of fungal-pathogen speciation and host adaptation.</title>
        <authorList>
            <person name="Hu X."/>
            <person name="Xiao G."/>
            <person name="Zheng P."/>
            <person name="Shang Y."/>
            <person name="Su Y."/>
            <person name="Zhang X."/>
            <person name="Liu X."/>
            <person name="Zhan S."/>
            <person name="St Leger R.J."/>
            <person name="Wang C."/>
        </authorList>
    </citation>
    <scope>GENOME REANNOTATION</scope>
    <source>
        <strain evidence="3">ARSEF 23 / ATCC MYA-3075</strain>
    </source>
</reference>
<feature type="region of interest" description="Disordered" evidence="1">
    <location>
        <begin position="74"/>
        <end position="210"/>
    </location>
</feature>
<dbReference type="RefSeq" id="XP_007817898.1">
    <property type="nucleotide sequence ID" value="XM_007819707.1"/>
</dbReference>
<feature type="compositionally biased region" description="Basic residues" evidence="1">
    <location>
        <begin position="178"/>
        <end position="189"/>
    </location>
</feature>
<feature type="compositionally biased region" description="Polar residues" evidence="1">
    <location>
        <begin position="19"/>
        <end position="34"/>
    </location>
</feature>
<dbReference type="EMBL" id="ADNJ02000001">
    <property type="protein sequence ID" value="EFZ02127.1"/>
    <property type="molecule type" value="Genomic_DNA"/>
</dbReference>
<evidence type="ECO:0000313" key="3">
    <source>
        <dbReference type="Proteomes" id="UP000002498"/>
    </source>
</evidence>
<dbReference type="Proteomes" id="UP000002498">
    <property type="component" value="Unassembled WGS sequence"/>
</dbReference>
<feature type="region of interest" description="Disordered" evidence="1">
    <location>
        <begin position="1"/>
        <end position="34"/>
    </location>
</feature>
<comment type="caution">
    <text evidence="2">The sequence shown here is derived from an EMBL/GenBank/DDBJ whole genome shotgun (WGS) entry which is preliminary data.</text>
</comment>
<sequence>MFSDKQMTNAADNDVIEQPGSSRQVRYTAADSSQYATTTDDLAGAGRDVALRSGAAPTDKWSVQYYCVSRMVSRGKIPPRHRPATSMLLFGPPSARRAQPQEQVPGPQEAARRPGPRPLQGLAPRPLQGLAPRPLQGLAPRPLQGLAPRPLQGLAPRPLQGQGPAPQPPQTQNAQRPQQKRARGRRSRGANRGGVQKSGQQGTSSSMSASDLMARINRDPELLRQVEELMLRKEQETSRAAVERAKRAAICGNCLKVGHTVRDCAQPADDGYVHGCPICNGSDHESAQGCKMHWPHRLERRLYWAIEQRARRPTLAAFPNWLDVFTEARNAGNDMEALPQSFPWTPLFSRTLIREYPDTKHPWSNFDYVANNSSALPVDPLVTDQAAVIANDAVIRSLLSRPVIGNTGGWP</sequence>
<feature type="compositionally biased region" description="Low complexity" evidence="1">
    <location>
        <begin position="156"/>
        <end position="177"/>
    </location>
</feature>
<dbReference type="OrthoDB" id="4870810at2759"/>
<dbReference type="SUPFAM" id="SSF57756">
    <property type="entry name" value="Retrovirus zinc finger-like domains"/>
    <property type="match status" value="1"/>
</dbReference>
<feature type="compositionally biased region" description="Polar residues" evidence="1">
    <location>
        <begin position="1"/>
        <end position="11"/>
    </location>
</feature>
<dbReference type="GO" id="GO:0008270">
    <property type="term" value="F:zinc ion binding"/>
    <property type="evidence" value="ECO:0007669"/>
    <property type="project" value="InterPro"/>
</dbReference>
<name>E9EPS4_METRA</name>
<proteinExistence type="predicted"/>
<evidence type="ECO:0000313" key="2">
    <source>
        <dbReference type="EMBL" id="EFZ02127.1"/>
    </source>
</evidence>
<gene>
    <name evidence="2" type="ORF">MAA_01709</name>
</gene>
<protein>
    <submittedName>
        <fullName evidence="2">Zinc finger domain-containing protein</fullName>
    </submittedName>
</protein>
<reference evidence="2 3" key="1">
    <citation type="journal article" date="2011" name="PLoS Genet.">
        <title>Genome sequencing and comparative transcriptomics of the model entomopathogenic fungi Metarhizium anisopliae and M. acridum.</title>
        <authorList>
            <person name="Gao Q."/>
            <person name="Jin K."/>
            <person name="Ying S.H."/>
            <person name="Zhang Y."/>
            <person name="Xiao G."/>
            <person name="Shang Y."/>
            <person name="Duan Z."/>
            <person name="Hu X."/>
            <person name="Xie X.Q."/>
            <person name="Zhou G."/>
            <person name="Peng G."/>
            <person name="Luo Z."/>
            <person name="Huang W."/>
            <person name="Wang B."/>
            <person name="Fang W."/>
            <person name="Wang S."/>
            <person name="Zhong Y."/>
            <person name="Ma L.J."/>
            <person name="St Leger R.J."/>
            <person name="Zhao G.P."/>
            <person name="Pei Y."/>
            <person name="Feng M.G."/>
            <person name="Xia Y."/>
            <person name="Wang C."/>
        </authorList>
    </citation>
    <scope>NUCLEOTIDE SEQUENCE [LARGE SCALE GENOMIC DNA]</scope>
    <source>
        <strain evidence="3">ARSEF 23 / ATCC MYA-3075</strain>
    </source>
</reference>
<dbReference type="HOGENOM" id="CLU_041695_0_0_1"/>
<dbReference type="GO" id="GO:0003676">
    <property type="term" value="F:nucleic acid binding"/>
    <property type="evidence" value="ECO:0007669"/>
    <property type="project" value="InterPro"/>
</dbReference>
<accession>E9EPS4</accession>
<dbReference type="InterPro" id="IPR036875">
    <property type="entry name" value="Znf_CCHC_sf"/>
</dbReference>
<evidence type="ECO:0000256" key="1">
    <source>
        <dbReference type="SAM" id="MobiDB-lite"/>
    </source>
</evidence>
<organism evidence="2 3">
    <name type="scientific">Metarhizium robertsii (strain ARSEF 23 / ATCC MYA-3075)</name>
    <name type="common">Metarhizium anisopliae (strain ARSEF 23)</name>
    <dbReference type="NCBI Taxonomy" id="655844"/>
    <lineage>
        <taxon>Eukaryota</taxon>
        <taxon>Fungi</taxon>
        <taxon>Dikarya</taxon>
        <taxon>Ascomycota</taxon>
        <taxon>Pezizomycotina</taxon>
        <taxon>Sordariomycetes</taxon>
        <taxon>Hypocreomycetidae</taxon>
        <taxon>Hypocreales</taxon>
        <taxon>Clavicipitaceae</taxon>
        <taxon>Metarhizium</taxon>
    </lineage>
</organism>